<dbReference type="Proteomes" id="UP000778951">
    <property type="component" value="Unassembled WGS sequence"/>
</dbReference>
<dbReference type="GO" id="GO:0097510">
    <property type="term" value="P:base-excision repair, AP site formation via deaminated base removal"/>
    <property type="evidence" value="ECO:0007669"/>
    <property type="project" value="TreeGrafter"/>
</dbReference>
<dbReference type="CDD" id="cd10027">
    <property type="entry name" value="UDG-F1-like"/>
    <property type="match status" value="1"/>
</dbReference>
<dbReference type="EMBL" id="JAATLM010000001">
    <property type="protein sequence ID" value="NIZ70032.1"/>
    <property type="molecule type" value="Genomic_DNA"/>
</dbReference>
<name>A0A968GGS1_9SPIO</name>
<dbReference type="InterPro" id="IPR036895">
    <property type="entry name" value="Uracil-DNA_glycosylase-like_sf"/>
</dbReference>
<comment type="similarity">
    <text evidence="3">Belongs to the uracil-DNA glycosylase (UDG) superfamily. UNG family.</text>
</comment>
<feature type="domain" description="Uracil-DNA glycosylase-like" evidence="9">
    <location>
        <begin position="65"/>
        <end position="235"/>
    </location>
</feature>
<gene>
    <name evidence="10" type="ORF">HCT48_07415</name>
</gene>
<comment type="function">
    <text evidence="2">Excises uracil residues from the DNA which can arise as a result of misincorporation of dUMP residues by DNA polymerase or due to deamination of cytosine.</text>
</comment>
<dbReference type="SMART" id="SM00986">
    <property type="entry name" value="UDG"/>
    <property type="match status" value="1"/>
</dbReference>
<keyword evidence="11" id="KW-1185">Reference proteome</keyword>
<keyword evidence="6" id="KW-0227">DNA damage</keyword>
<evidence type="ECO:0000256" key="7">
    <source>
        <dbReference type="ARBA" id="ARBA00022801"/>
    </source>
</evidence>
<dbReference type="Pfam" id="PF03167">
    <property type="entry name" value="UDG"/>
    <property type="match status" value="1"/>
</dbReference>
<keyword evidence="8" id="KW-0234">DNA repair</keyword>
<dbReference type="RefSeq" id="WP_167696099.1">
    <property type="nucleotide sequence ID" value="NZ_CP118181.1"/>
</dbReference>
<dbReference type="SUPFAM" id="SSF52141">
    <property type="entry name" value="Uracil-DNA glycosylase-like"/>
    <property type="match status" value="1"/>
</dbReference>
<dbReference type="Gene3D" id="3.40.470.10">
    <property type="entry name" value="Uracil-DNA glycosylase-like domain"/>
    <property type="match status" value="1"/>
</dbReference>
<dbReference type="NCBIfam" id="NF003592">
    <property type="entry name" value="PRK05254.1-5"/>
    <property type="match status" value="1"/>
</dbReference>
<evidence type="ECO:0000256" key="2">
    <source>
        <dbReference type="ARBA" id="ARBA00002631"/>
    </source>
</evidence>
<dbReference type="PANTHER" id="PTHR11264">
    <property type="entry name" value="URACIL-DNA GLYCOSYLASE"/>
    <property type="match status" value="1"/>
</dbReference>
<dbReference type="PANTHER" id="PTHR11264:SF0">
    <property type="entry name" value="URACIL-DNA GLYCOSYLASE"/>
    <property type="match status" value="1"/>
</dbReference>
<evidence type="ECO:0000256" key="4">
    <source>
        <dbReference type="ARBA" id="ARBA00012030"/>
    </source>
</evidence>
<evidence type="ECO:0000256" key="6">
    <source>
        <dbReference type="ARBA" id="ARBA00022763"/>
    </source>
</evidence>
<comment type="caution">
    <text evidence="10">The sequence shown here is derived from an EMBL/GenBank/DDBJ whole genome shotgun (WGS) entry which is preliminary data.</text>
</comment>
<dbReference type="GO" id="GO:0004844">
    <property type="term" value="F:uracil DNA N-glycosylase activity"/>
    <property type="evidence" value="ECO:0007669"/>
    <property type="project" value="UniProtKB-EC"/>
</dbReference>
<comment type="catalytic activity">
    <reaction evidence="1">
        <text>Hydrolyzes single-stranded DNA or mismatched double-stranded DNA and polynucleotides, releasing free uracil.</text>
        <dbReference type="EC" id="3.2.2.27"/>
    </reaction>
</comment>
<sequence>MNLTNIGSFNHKHHPLNYPVHPEWRTLFVELSEKQWFQLLLKEIEHAYATLSIAPQEKYLWRAFELTPRAQLKGIILGQDPYPNIEYANGLAFSVDPGLTIPASLRNIFFELNRSHEIPVSTHGDLSNWAKQGLLLLNTVLTLDLSTKKNPKNISEELWTRLNQSIIHYILEEKTPELIFMLAMGKKAQKAAKTFLLADNLHIISTPHPSPLAAIGRSATPFIGCGCFCEIDAFLQKHQQASITWSLDALDAQKDNRPH</sequence>
<dbReference type="SMART" id="SM00987">
    <property type="entry name" value="UreE_C"/>
    <property type="match status" value="1"/>
</dbReference>
<organism evidence="10 11">
    <name type="scientific">Entomospira culicis</name>
    <dbReference type="NCBI Taxonomy" id="2719989"/>
    <lineage>
        <taxon>Bacteria</taxon>
        <taxon>Pseudomonadati</taxon>
        <taxon>Spirochaetota</taxon>
        <taxon>Spirochaetia</taxon>
        <taxon>Spirochaetales</taxon>
        <taxon>Spirochaetaceae</taxon>
        <taxon>Entomospira</taxon>
    </lineage>
</organism>
<dbReference type="InterPro" id="IPR005122">
    <property type="entry name" value="Uracil-DNA_glycosylase-like"/>
</dbReference>
<evidence type="ECO:0000256" key="5">
    <source>
        <dbReference type="ARBA" id="ARBA00018429"/>
    </source>
</evidence>
<dbReference type="AlphaFoldDB" id="A0A968GGS1"/>
<protein>
    <recommendedName>
        <fullName evidence="5">Uracil-DNA glycosylase</fullName>
        <ecNumber evidence="4">3.2.2.27</ecNumber>
    </recommendedName>
</protein>
<accession>A0A968GGS1</accession>
<evidence type="ECO:0000313" key="11">
    <source>
        <dbReference type="Proteomes" id="UP000778951"/>
    </source>
</evidence>
<dbReference type="EC" id="3.2.2.27" evidence="4"/>
<keyword evidence="10" id="KW-0326">Glycosidase</keyword>
<dbReference type="InterPro" id="IPR002043">
    <property type="entry name" value="UDG_fam1"/>
</dbReference>
<evidence type="ECO:0000256" key="3">
    <source>
        <dbReference type="ARBA" id="ARBA00008184"/>
    </source>
</evidence>
<reference evidence="10" key="1">
    <citation type="submission" date="2020-03" db="EMBL/GenBank/DDBJ databases">
        <title>Spirochaetal bacteria isolated from arthropods constitute a novel genus Entomospira genus novum within the order Spirochaetales.</title>
        <authorList>
            <person name="Grana-Miraglia L."/>
            <person name="Sikutova S."/>
            <person name="Fingerle V."/>
            <person name="Sing A."/>
            <person name="Castillo-Ramirez S."/>
            <person name="Margos G."/>
            <person name="Rudolf I."/>
        </authorList>
    </citation>
    <scope>NUCLEOTIDE SEQUENCE</scope>
    <source>
        <strain evidence="10">BR149</strain>
    </source>
</reference>
<evidence type="ECO:0000313" key="10">
    <source>
        <dbReference type="EMBL" id="NIZ70032.1"/>
    </source>
</evidence>
<evidence type="ECO:0000256" key="8">
    <source>
        <dbReference type="ARBA" id="ARBA00023204"/>
    </source>
</evidence>
<evidence type="ECO:0000259" key="9">
    <source>
        <dbReference type="SMART" id="SM00986"/>
    </source>
</evidence>
<evidence type="ECO:0000256" key="1">
    <source>
        <dbReference type="ARBA" id="ARBA00001400"/>
    </source>
</evidence>
<keyword evidence="7 10" id="KW-0378">Hydrolase</keyword>
<proteinExistence type="inferred from homology"/>